<dbReference type="OrthoDB" id="1921102at2759"/>
<keyword evidence="1" id="KW-1133">Transmembrane helix</keyword>
<dbReference type="AlphaFoldDB" id="A0A9Q0KHS6"/>
<organism evidence="2 3">
    <name type="scientific">Protea cynaroides</name>
    <dbReference type="NCBI Taxonomy" id="273540"/>
    <lineage>
        <taxon>Eukaryota</taxon>
        <taxon>Viridiplantae</taxon>
        <taxon>Streptophyta</taxon>
        <taxon>Embryophyta</taxon>
        <taxon>Tracheophyta</taxon>
        <taxon>Spermatophyta</taxon>
        <taxon>Magnoliopsida</taxon>
        <taxon>Proteales</taxon>
        <taxon>Proteaceae</taxon>
        <taxon>Protea</taxon>
    </lineage>
</organism>
<protein>
    <submittedName>
        <fullName evidence="2">Uncharacterized protein</fullName>
    </submittedName>
</protein>
<name>A0A9Q0KHS6_9MAGN</name>
<evidence type="ECO:0000313" key="2">
    <source>
        <dbReference type="EMBL" id="KAJ4970706.1"/>
    </source>
</evidence>
<gene>
    <name evidence="2" type="ORF">NE237_003805</name>
</gene>
<evidence type="ECO:0000313" key="3">
    <source>
        <dbReference type="Proteomes" id="UP001141806"/>
    </source>
</evidence>
<comment type="caution">
    <text evidence="2">The sequence shown here is derived from an EMBL/GenBank/DDBJ whole genome shotgun (WGS) entry which is preliminary data.</text>
</comment>
<dbReference type="Proteomes" id="UP001141806">
    <property type="component" value="Unassembled WGS sequence"/>
</dbReference>
<accession>A0A9Q0KHS6</accession>
<feature type="transmembrane region" description="Helical" evidence="1">
    <location>
        <begin position="82"/>
        <end position="105"/>
    </location>
</feature>
<keyword evidence="3" id="KW-1185">Reference proteome</keyword>
<keyword evidence="1" id="KW-0472">Membrane</keyword>
<sequence length="108" mass="11708">MIRQPLLIYAVTWTAMLTVTVALVSFSPEFAFVSAISPSSSFAQACERQLKVGSVRVPLDVPGEVVCLPAHLFSGRSFWDFFIPPIFAAIAVAASACVVRAMALWEDD</sequence>
<dbReference type="EMBL" id="JAMYWD010000005">
    <property type="protein sequence ID" value="KAJ4970706.1"/>
    <property type="molecule type" value="Genomic_DNA"/>
</dbReference>
<proteinExistence type="predicted"/>
<evidence type="ECO:0000256" key="1">
    <source>
        <dbReference type="SAM" id="Phobius"/>
    </source>
</evidence>
<dbReference type="PANTHER" id="PTHR34658">
    <property type="entry name" value="OS01G0151800 PROTEIN"/>
    <property type="match status" value="1"/>
</dbReference>
<dbReference type="PANTHER" id="PTHR34658:SF2">
    <property type="entry name" value="OS01G0151800 PROTEIN"/>
    <property type="match status" value="1"/>
</dbReference>
<keyword evidence="1" id="KW-0812">Transmembrane</keyword>
<reference evidence="2" key="1">
    <citation type="journal article" date="2023" name="Plant J.">
        <title>The genome of the king protea, Protea cynaroides.</title>
        <authorList>
            <person name="Chang J."/>
            <person name="Duong T.A."/>
            <person name="Schoeman C."/>
            <person name="Ma X."/>
            <person name="Roodt D."/>
            <person name="Barker N."/>
            <person name="Li Z."/>
            <person name="Van de Peer Y."/>
            <person name="Mizrachi E."/>
        </authorList>
    </citation>
    <scope>NUCLEOTIDE SEQUENCE</scope>
    <source>
        <tissue evidence="2">Young leaves</tissue>
    </source>
</reference>